<evidence type="ECO:0000313" key="1">
    <source>
        <dbReference type="EMBL" id="HGW94657.1"/>
    </source>
</evidence>
<dbReference type="InterPro" id="IPR022573">
    <property type="entry name" value="DUF2887"/>
</dbReference>
<sequence length="69" mass="7940">MHPQPETIHAKPLKTDSLFYRIFQTSPAAFFDLIGTPNTNAADYRFTSEEVKQTSFKHISELTKTCLMF</sequence>
<proteinExistence type="predicted"/>
<dbReference type="EMBL" id="DSRD01000642">
    <property type="protein sequence ID" value="HGW94657.1"/>
    <property type="molecule type" value="Genomic_DNA"/>
</dbReference>
<dbReference type="AlphaFoldDB" id="A0A832H454"/>
<comment type="caution">
    <text evidence="1">The sequence shown here is derived from an EMBL/GenBank/DDBJ whole genome shotgun (WGS) entry which is preliminary data.</text>
</comment>
<name>A0A832H454_9CYAN</name>
<reference evidence="1" key="1">
    <citation type="journal article" date="2020" name="mSystems">
        <title>Genome- and Community-Level Interaction Insights into Carbon Utilization and Element Cycling Functions of Hydrothermarchaeota in Hydrothermal Sediment.</title>
        <authorList>
            <person name="Zhou Z."/>
            <person name="Liu Y."/>
            <person name="Xu W."/>
            <person name="Pan J."/>
            <person name="Luo Z.H."/>
            <person name="Li M."/>
        </authorList>
    </citation>
    <scope>NUCLEOTIDE SEQUENCE [LARGE SCALE GENOMIC DNA]</scope>
    <source>
        <strain evidence="1">SpSt-402</strain>
    </source>
</reference>
<accession>A0A832H454</accession>
<protein>
    <submittedName>
        <fullName evidence="1">DUF2887 domain-containing protein</fullName>
    </submittedName>
</protein>
<gene>
    <name evidence="1" type="ORF">ENR47_10300</name>
</gene>
<dbReference type="Pfam" id="PF11103">
    <property type="entry name" value="DUF2887"/>
    <property type="match status" value="1"/>
</dbReference>
<organism evidence="1">
    <name type="scientific">Oscillatoriales cyanobacterium SpSt-402</name>
    <dbReference type="NCBI Taxonomy" id="2282168"/>
    <lineage>
        <taxon>Bacteria</taxon>
        <taxon>Bacillati</taxon>
        <taxon>Cyanobacteriota</taxon>
        <taxon>Cyanophyceae</taxon>
        <taxon>Oscillatoriophycideae</taxon>
        <taxon>Oscillatoriales</taxon>
    </lineage>
</organism>